<sequence>MNQNVKAQTLSWWKELFPLAVVSMVLYYLMLTWSPLVGIVVMLPMVVIGYLFGATPFWWMLIGLVPLSVNTEIFMDSAVGMYLPTEPLLLGFLILSLLYFIKHPIERKYVNHPISRLVMLYYGWMFISVFFSSHFLVSLKSFTAHMWYVVPVLYLGSRLLKKKNKRLQFLHLYIAGFAVVLFYTFIRLWIHGFPVKASQWLMQPFVKDHTLLGAILGLVMPYLYLRSFSVESTVTKRFLWMGLAGLSTAVLIYTHSRAALLSLAAAGVIYLFVRFRVRFRVLVAAGLMILGLVIWNQDTLIEKLSANQSESSGELVENIESISNISSDASNLERINRWNSAIEMWKVRPLFGWGPGTYQFEYAPFQNSADLTIISTNIGDVGNAHSEFLGTLAESGTPAFILFLLLVVVTLGTAYRRVLKLRGRDRLVLLGALLGLVAYFTHGVLNNFLNSDKVSVLVWGFSAIIILYDVEKRKV</sequence>
<keyword evidence="7" id="KW-0436">Ligase</keyword>
<feature type="transmembrane region" description="Helical" evidence="5">
    <location>
        <begin position="237"/>
        <end position="253"/>
    </location>
</feature>
<feature type="domain" description="O-antigen ligase-related" evidence="6">
    <location>
        <begin position="245"/>
        <end position="404"/>
    </location>
</feature>
<comment type="caution">
    <text evidence="7">The sequence shown here is derived from an EMBL/GenBank/DDBJ whole genome shotgun (WGS) entry which is preliminary data.</text>
</comment>
<proteinExistence type="predicted"/>
<feature type="transmembrane region" description="Helical" evidence="5">
    <location>
        <begin position="396"/>
        <end position="415"/>
    </location>
</feature>
<dbReference type="GO" id="GO:0016874">
    <property type="term" value="F:ligase activity"/>
    <property type="evidence" value="ECO:0007669"/>
    <property type="project" value="UniProtKB-KW"/>
</dbReference>
<feature type="transmembrane region" description="Helical" evidence="5">
    <location>
        <begin position="172"/>
        <end position="190"/>
    </location>
</feature>
<dbReference type="PANTHER" id="PTHR37422">
    <property type="entry name" value="TEICHURONIC ACID BIOSYNTHESIS PROTEIN TUAE"/>
    <property type="match status" value="1"/>
</dbReference>
<dbReference type="AlphaFoldDB" id="A0A953HMU7"/>
<accession>A0A953HMU7</accession>
<dbReference type="Pfam" id="PF04932">
    <property type="entry name" value="Wzy_C"/>
    <property type="match status" value="1"/>
</dbReference>
<evidence type="ECO:0000256" key="2">
    <source>
        <dbReference type="ARBA" id="ARBA00022692"/>
    </source>
</evidence>
<protein>
    <submittedName>
        <fullName evidence="7">O-antigen ligase family protein</fullName>
    </submittedName>
</protein>
<dbReference type="InterPro" id="IPR051533">
    <property type="entry name" value="WaaL-like"/>
</dbReference>
<feature type="transmembrane region" description="Helical" evidence="5">
    <location>
        <begin position="142"/>
        <end position="160"/>
    </location>
</feature>
<feature type="transmembrane region" description="Helical" evidence="5">
    <location>
        <begin position="454"/>
        <end position="470"/>
    </location>
</feature>
<keyword evidence="2 5" id="KW-0812">Transmembrane</keyword>
<keyword evidence="3 5" id="KW-1133">Transmembrane helix</keyword>
<comment type="subcellular location">
    <subcellularLocation>
        <location evidence="1">Membrane</location>
        <topology evidence="1">Multi-pass membrane protein</topology>
    </subcellularLocation>
</comment>
<feature type="transmembrane region" description="Helical" evidence="5">
    <location>
        <begin position="113"/>
        <end position="136"/>
    </location>
</feature>
<feature type="transmembrane region" description="Helical" evidence="5">
    <location>
        <begin position="81"/>
        <end position="101"/>
    </location>
</feature>
<feature type="transmembrane region" description="Helical" evidence="5">
    <location>
        <begin position="259"/>
        <end position="275"/>
    </location>
</feature>
<dbReference type="Proteomes" id="UP000753961">
    <property type="component" value="Unassembled WGS sequence"/>
</dbReference>
<dbReference type="RefSeq" id="WP_222580076.1">
    <property type="nucleotide sequence ID" value="NZ_JAHVHU010000009.1"/>
</dbReference>
<reference evidence="7" key="1">
    <citation type="submission" date="2021-06" db="EMBL/GenBank/DDBJ databases">
        <title>44 bacteria genomes isolated from Dapeng, Shenzhen.</title>
        <authorList>
            <person name="Zheng W."/>
            <person name="Yu S."/>
            <person name="Huang Y."/>
        </authorList>
    </citation>
    <scope>NUCLEOTIDE SEQUENCE</scope>
    <source>
        <strain evidence="7">DP5N28-2</strain>
    </source>
</reference>
<evidence type="ECO:0000259" key="6">
    <source>
        <dbReference type="Pfam" id="PF04932"/>
    </source>
</evidence>
<evidence type="ECO:0000256" key="3">
    <source>
        <dbReference type="ARBA" id="ARBA00022989"/>
    </source>
</evidence>
<evidence type="ECO:0000256" key="4">
    <source>
        <dbReference type="ARBA" id="ARBA00023136"/>
    </source>
</evidence>
<feature type="transmembrane region" description="Helical" evidence="5">
    <location>
        <begin position="427"/>
        <end position="448"/>
    </location>
</feature>
<keyword evidence="8" id="KW-1185">Reference proteome</keyword>
<dbReference type="GO" id="GO:0016020">
    <property type="term" value="C:membrane"/>
    <property type="evidence" value="ECO:0007669"/>
    <property type="project" value="UniProtKB-SubCell"/>
</dbReference>
<feature type="transmembrane region" description="Helical" evidence="5">
    <location>
        <begin position="210"/>
        <end position="225"/>
    </location>
</feature>
<evidence type="ECO:0000256" key="1">
    <source>
        <dbReference type="ARBA" id="ARBA00004141"/>
    </source>
</evidence>
<name>A0A953HMU7_9BACT</name>
<dbReference type="InterPro" id="IPR007016">
    <property type="entry name" value="O-antigen_ligase-rel_domated"/>
</dbReference>
<evidence type="ECO:0000313" key="7">
    <source>
        <dbReference type="EMBL" id="MBY5958537.1"/>
    </source>
</evidence>
<keyword evidence="4 5" id="KW-0472">Membrane</keyword>
<feature type="transmembrane region" description="Helical" evidence="5">
    <location>
        <begin position="280"/>
        <end position="297"/>
    </location>
</feature>
<dbReference type="EMBL" id="JAHVHU010000009">
    <property type="protein sequence ID" value="MBY5958537.1"/>
    <property type="molecule type" value="Genomic_DNA"/>
</dbReference>
<evidence type="ECO:0000256" key="5">
    <source>
        <dbReference type="SAM" id="Phobius"/>
    </source>
</evidence>
<feature type="transmembrane region" description="Helical" evidence="5">
    <location>
        <begin position="36"/>
        <end position="61"/>
    </location>
</feature>
<evidence type="ECO:0000313" key="8">
    <source>
        <dbReference type="Proteomes" id="UP000753961"/>
    </source>
</evidence>
<dbReference type="PANTHER" id="PTHR37422:SF13">
    <property type="entry name" value="LIPOPOLYSACCHARIDE BIOSYNTHESIS PROTEIN PA4999-RELATED"/>
    <property type="match status" value="1"/>
</dbReference>
<organism evidence="7 8">
    <name type="scientific">Membranihabitans marinus</name>
    <dbReference type="NCBI Taxonomy" id="1227546"/>
    <lineage>
        <taxon>Bacteria</taxon>
        <taxon>Pseudomonadati</taxon>
        <taxon>Bacteroidota</taxon>
        <taxon>Saprospiria</taxon>
        <taxon>Saprospirales</taxon>
        <taxon>Saprospiraceae</taxon>
        <taxon>Membranihabitans</taxon>
    </lineage>
</organism>
<gene>
    <name evidence="7" type="ORF">KUV50_10365</name>
</gene>